<accession>A0ABU9KWT3</accession>
<evidence type="ECO:0000313" key="1">
    <source>
        <dbReference type="EMBL" id="MEL4305408.1"/>
    </source>
</evidence>
<dbReference type="EMBL" id="JBCAUS010000003">
    <property type="protein sequence ID" value="MEL4305408.1"/>
    <property type="molecule type" value="Genomic_DNA"/>
</dbReference>
<sequence>MKPSYVGKRDDTDLLRKKIIEMPYTEWKKMGFSKGTLHYMKQNAKADKPFTLNSHNKERLDKWEKLVANS</sequence>
<dbReference type="Proteomes" id="UP001396646">
    <property type="component" value="Unassembled WGS sequence"/>
</dbReference>
<evidence type="ECO:0000313" key="2">
    <source>
        <dbReference type="Proteomes" id="UP001396646"/>
    </source>
</evidence>
<keyword evidence="2" id="KW-1185">Reference proteome</keyword>
<gene>
    <name evidence="1" type="ORF">WOA13_06140</name>
</gene>
<organism evidence="1 2">
    <name type="scientific">Methanococcoides cohabitans</name>
    <dbReference type="NCBI Taxonomy" id="3136559"/>
    <lineage>
        <taxon>Archaea</taxon>
        <taxon>Methanobacteriati</taxon>
        <taxon>Methanobacteriota</taxon>
        <taxon>Stenosarchaea group</taxon>
        <taxon>Methanomicrobia</taxon>
        <taxon>Methanosarcinales</taxon>
        <taxon>Methanosarcinaceae</taxon>
        <taxon>Methanococcoides</taxon>
    </lineage>
</organism>
<reference evidence="1 2" key="1">
    <citation type="submission" date="2024-04" db="EMBL/GenBank/DDBJ databases">
        <title>Methanococcoides sp. LMO-2.</title>
        <authorList>
            <person name="Liang L."/>
        </authorList>
    </citation>
    <scope>NUCLEOTIDE SEQUENCE [LARGE SCALE GENOMIC DNA]</scope>
    <source>
        <strain evidence="1 2">LMO-2</strain>
    </source>
</reference>
<proteinExistence type="predicted"/>
<protein>
    <recommendedName>
        <fullName evidence="3">CRISP-associated protein Cas1</fullName>
    </recommendedName>
</protein>
<comment type="caution">
    <text evidence="1">The sequence shown here is derived from an EMBL/GenBank/DDBJ whole genome shotgun (WGS) entry which is preliminary data.</text>
</comment>
<name>A0ABU9KWT3_9EURY</name>
<evidence type="ECO:0008006" key="3">
    <source>
        <dbReference type="Google" id="ProtNLM"/>
    </source>
</evidence>
<dbReference type="RefSeq" id="WP_342127070.1">
    <property type="nucleotide sequence ID" value="NZ_JBCAUS010000003.1"/>
</dbReference>